<organism evidence="1 2">
    <name type="scientific">Phaseolus vulgaris</name>
    <name type="common">Kidney bean</name>
    <name type="synonym">French bean</name>
    <dbReference type="NCBI Taxonomy" id="3885"/>
    <lineage>
        <taxon>Eukaryota</taxon>
        <taxon>Viridiplantae</taxon>
        <taxon>Streptophyta</taxon>
        <taxon>Embryophyta</taxon>
        <taxon>Tracheophyta</taxon>
        <taxon>Spermatophyta</taxon>
        <taxon>Magnoliopsida</taxon>
        <taxon>eudicotyledons</taxon>
        <taxon>Gunneridae</taxon>
        <taxon>Pentapetalae</taxon>
        <taxon>rosids</taxon>
        <taxon>fabids</taxon>
        <taxon>Fabales</taxon>
        <taxon>Fabaceae</taxon>
        <taxon>Papilionoideae</taxon>
        <taxon>50 kb inversion clade</taxon>
        <taxon>NPAAA clade</taxon>
        <taxon>indigoferoid/millettioid clade</taxon>
        <taxon>Phaseoleae</taxon>
        <taxon>Phaseolus</taxon>
    </lineage>
</organism>
<dbReference type="EMBL" id="CM002298">
    <property type="protein sequence ID" value="ESW04741.1"/>
    <property type="molecule type" value="Genomic_DNA"/>
</dbReference>
<evidence type="ECO:0000313" key="2">
    <source>
        <dbReference type="Proteomes" id="UP000000226"/>
    </source>
</evidence>
<dbReference type="Proteomes" id="UP000000226">
    <property type="component" value="Chromosome 11"/>
</dbReference>
<name>V7AKU8_PHAVU</name>
<proteinExistence type="predicted"/>
<sequence>MSKNSNFLQAMLYHFYEDPCKKSRENSFSRSQNRTYVYLKKCIYLYKSGFCIFSYYRGGCSSMQPALAPWKILVRSLHSPMCGGASQNAHTWVIHQLGLVSPVVGGGTVVAAVGSGRLTRWEKM</sequence>
<evidence type="ECO:0000313" key="1">
    <source>
        <dbReference type="EMBL" id="ESW04741.1"/>
    </source>
</evidence>
<accession>V7AKU8</accession>
<reference evidence="2" key="1">
    <citation type="journal article" date="2014" name="Nat. Genet.">
        <title>A reference genome for common bean and genome-wide analysis of dual domestications.</title>
        <authorList>
            <person name="Schmutz J."/>
            <person name="McClean P.E."/>
            <person name="Mamidi S."/>
            <person name="Wu G.A."/>
            <person name="Cannon S.B."/>
            <person name="Grimwood J."/>
            <person name="Jenkins J."/>
            <person name="Shu S."/>
            <person name="Song Q."/>
            <person name="Chavarro C."/>
            <person name="Torres-Torres M."/>
            <person name="Geffroy V."/>
            <person name="Moghaddam S.M."/>
            <person name="Gao D."/>
            <person name="Abernathy B."/>
            <person name="Barry K."/>
            <person name="Blair M."/>
            <person name="Brick M.A."/>
            <person name="Chovatia M."/>
            <person name="Gepts P."/>
            <person name="Goodstein D.M."/>
            <person name="Gonzales M."/>
            <person name="Hellsten U."/>
            <person name="Hyten D.L."/>
            <person name="Jia G."/>
            <person name="Kelly J.D."/>
            <person name="Kudrna D."/>
            <person name="Lee R."/>
            <person name="Richard M.M."/>
            <person name="Miklas P.N."/>
            <person name="Osorno J.M."/>
            <person name="Rodrigues J."/>
            <person name="Thareau V."/>
            <person name="Urrea C.A."/>
            <person name="Wang M."/>
            <person name="Yu Y."/>
            <person name="Zhang M."/>
            <person name="Wing R.A."/>
            <person name="Cregan P.B."/>
            <person name="Rokhsar D.S."/>
            <person name="Jackson S.A."/>
        </authorList>
    </citation>
    <scope>NUCLEOTIDE SEQUENCE [LARGE SCALE GENOMIC DNA]</scope>
    <source>
        <strain evidence="2">cv. G19833</strain>
    </source>
</reference>
<dbReference type="AlphaFoldDB" id="V7AKU8"/>
<gene>
    <name evidence="1" type="ORF">PHAVU_011G121700g</name>
</gene>
<keyword evidence="2" id="KW-1185">Reference proteome</keyword>
<dbReference type="Gramene" id="ESW04741">
    <property type="protein sequence ID" value="ESW04741"/>
    <property type="gene ID" value="PHAVU_011G121700g"/>
</dbReference>
<protein>
    <submittedName>
        <fullName evidence="1">Uncharacterized protein</fullName>
    </submittedName>
</protein>